<name>A0ABV9MY92_9FLAO</name>
<accession>A0ABV9MY92</accession>
<gene>
    <name evidence="1" type="ORF">ACFO5O_01330</name>
</gene>
<evidence type="ECO:0000313" key="1">
    <source>
        <dbReference type="EMBL" id="MFC4720947.1"/>
    </source>
</evidence>
<evidence type="ECO:0000313" key="2">
    <source>
        <dbReference type="Proteomes" id="UP001595953"/>
    </source>
</evidence>
<dbReference type="Proteomes" id="UP001595953">
    <property type="component" value="Unassembled WGS sequence"/>
</dbReference>
<sequence>MNTYIVTFEVNDLTRLNKIKKYIREKSNGICPIHSNATAIRSEKKASEIRDEIIQMTTAEDRIFVIRSGTEAAWKNSYGKENNEWLKKHL</sequence>
<comment type="caution">
    <text evidence="1">The sequence shown here is derived from an EMBL/GenBank/DDBJ whole genome shotgun (WGS) entry which is preliminary data.</text>
</comment>
<dbReference type="RefSeq" id="WP_387960183.1">
    <property type="nucleotide sequence ID" value="NZ_JBHSGP010000004.1"/>
</dbReference>
<protein>
    <submittedName>
        <fullName evidence="1">Uncharacterized protein</fullName>
    </submittedName>
</protein>
<proteinExistence type="predicted"/>
<organism evidence="1 2">
    <name type="scientific">Geojedonia litorea</name>
    <dbReference type="NCBI Taxonomy" id="1268269"/>
    <lineage>
        <taxon>Bacteria</taxon>
        <taxon>Pseudomonadati</taxon>
        <taxon>Bacteroidota</taxon>
        <taxon>Flavobacteriia</taxon>
        <taxon>Flavobacteriales</taxon>
        <taxon>Flavobacteriaceae</taxon>
        <taxon>Geojedonia</taxon>
    </lineage>
</organism>
<reference evidence="2" key="1">
    <citation type="journal article" date="2019" name="Int. J. Syst. Evol. Microbiol.">
        <title>The Global Catalogue of Microorganisms (GCM) 10K type strain sequencing project: providing services to taxonomists for standard genome sequencing and annotation.</title>
        <authorList>
            <consortium name="The Broad Institute Genomics Platform"/>
            <consortium name="The Broad Institute Genome Sequencing Center for Infectious Disease"/>
            <person name="Wu L."/>
            <person name="Ma J."/>
        </authorList>
    </citation>
    <scope>NUCLEOTIDE SEQUENCE [LARGE SCALE GENOMIC DNA]</scope>
    <source>
        <strain evidence="2">CCUG 63682</strain>
    </source>
</reference>
<keyword evidence="2" id="KW-1185">Reference proteome</keyword>
<dbReference type="EMBL" id="JBHSGP010000004">
    <property type="protein sequence ID" value="MFC4720947.1"/>
    <property type="molecule type" value="Genomic_DNA"/>
</dbReference>